<feature type="transmembrane region" description="Helical" evidence="1">
    <location>
        <begin position="113"/>
        <end position="130"/>
    </location>
</feature>
<protein>
    <recommendedName>
        <fullName evidence="4">Transmembrane protein</fullName>
    </recommendedName>
</protein>
<feature type="transmembrane region" description="Helical" evidence="1">
    <location>
        <begin position="402"/>
        <end position="421"/>
    </location>
</feature>
<reference evidence="2 3" key="1">
    <citation type="submission" date="2013-02" db="EMBL/GenBank/DDBJ databases">
        <title>Genome sequence of Clostridium saccharoperbutylacetonicum N1-4(HMT).</title>
        <authorList>
            <person name="Poehlein A."/>
            <person name="Daniel R."/>
        </authorList>
    </citation>
    <scope>NUCLEOTIDE SEQUENCE [LARGE SCALE GENOMIC DNA]</scope>
    <source>
        <strain evidence="3">N1-4(HMT)</strain>
    </source>
</reference>
<dbReference type="Proteomes" id="UP000011728">
    <property type="component" value="Chromosome"/>
</dbReference>
<keyword evidence="3" id="KW-1185">Reference proteome</keyword>
<evidence type="ECO:0000313" key="2">
    <source>
        <dbReference type="EMBL" id="AGF57347.1"/>
    </source>
</evidence>
<keyword evidence="1" id="KW-0812">Transmembrane</keyword>
<dbReference type="EMBL" id="CP004121">
    <property type="protein sequence ID" value="AGF57347.1"/>
    <property type="molecule type" value="Genomic_DNA"/>
</dbReference>
<feature type="transmembrane region" description="Helical" evidence="1">
    <location>
        <begin position="168"/>
        <end position="185"/>
    </location>
</feature>
<keyword evidence="1" id="KW-0472">Membrane</keyword>
<feature type="transmembrane region" description="Helical" evidence="1">
    <location>
        <begin position="197"/>
        <end position="212"/>
    </location>
</feature>
<dbReference type="HOGENOM" id="CLU_043388_0_0_9"/>
<dbReference type="AlphaFoldDB" id="M1N1J0"/>
<dbReference type="eggNOG" id="ENOG502ZBFR">
    <property type="taxonomic scope" value="Bacteria"/>
</dbReference>
<gene>
    <name evidence="2" type="ORF">Cspa_c35860</name>
</gene>
<feature type="transmembrane region" description="Helical" evidence="1">
    <location>
        <begin position="433"/>
        <end position="451"/>
    </location>
</feature>
<accession>M1N1J0</accession>
<sequence length="496" mass="56937">MSIKDVKINKYRVCIILTAVMIITSVLFIGPEVGVADQGDFDRIMNISGLSLLDKDKNNPDFIRFFKYIVTEYKINPIDNLSKTIKGCSISYLIVPISKVIRMFGENIFKTKYLALIYSCLYTLALIIILKAFNIKNTLNSIIVSTLILLIFFDGNYLVWFNSLYGEPMMIVTLSLFIACVLNYIHCKYAIKNCKNITINIAFIIITAFLFLGSKLQVTISLPIIIALILKIIWDNRLCLSKISLGALCILIYILVLYPIGICNKSDNLCKDTEYNSVFYGVLNGSKTPRQDLIDLGLNPDMSIEAGKHSYLEKTEYEKYIPGAEITNEEFYSKVSNLSLAKFYLTHPIRLFEGMEYTAGKAFNTSTSLGKCSQNYSELPIVEFHRFTIWSDFRDHILPKNLYFIVAVYLIIIIHSIHDYINSKSNLEFKNRILLLWVVMLIGIIQFPMPFVGNGKADTAKQLFLFNFIFDGLLLCMFTYVYLKLKTFYKRKLQRK</sequence>
<dbReference type="RefSeq" id="WP_015393663.1">
    <property type="nucleotide sequence ID" value="NC_020291.1"/>
</dbReference>
<dbReference type="PATRIC" id="fig|931276.5.peg.3611"/>
<evidence type="ECO:0000256" key="1">
    <source>
        <dbReference type="SAM" id="Phobius"/>
    </source>
</evidence>
<name>M1N1J0_9CLOT</name>
<dbReference type="KEGG" id="csr:Cspa_c35860"/>
<evidence type="ECO:0000313" key="3">
    <source>
        <dbReference type="Proteomes" id="UP000011728"/>
    </source>
</evidence>
<keyword evidence="1" id="KW-1133">Transmembrane helix</keyword>
<organism evidence="2 3">
    <name type="scientific">Clostridium saccharoperbutylacetonicum N1-4(HMT)</name>
    <dbReference type="NCBI Taxonomy" id="931276"/>
    <lineage>
        <taxon>Bacteria</taxon>
        <taxon>Bacillati</taxon>
        <taxon>Bacillota</taxon>
        <taxon>Clostridia</taxon>
        <taxon>Eubacteriales</taxon>
        <taxon>Clostridiaceae</taxon>
        <taxon>Clostridium</taxon>
    </lineage>
</organism>
<feature type="transmembrane region" description="Helical" evidence="1">
    <location>
        <begin position="142"/>
        <end position="162"/>
    </location>
</feature>
<evidence type="ECO:0008006" key="4">
    <source>
        <dbReference type="Google" id="ProtNLM"/>
    </source>
</evidence>
<dbReference type="STRING" id="36745.CLSAP_33600"/>
<feature type="transmembrane region" description="Helical" evidence="1">
    <location>
        <begin position="463"/>
        <end position="483"/>
    </location>
</feature>
<feature type="transmembrane region" description="Helical" evidence="1">
    <location>
        <begin position="12"/>
        <end position="30"/>
    </location>
</feature>
<feature type="transmembrane region" description="Helical" evidence="1">
    <location>
        <begin position="243"/>
        <end position="261"/>
    </location>
</feature>
<proteinExistence type="predicted"/>